<feature type="compositionally biased region" description="Basic and acidic residues" evidence="1">
    <location>
        <begin position="381"/>
        <end position="395"/>
    </location>
</feature>
<dbReference type="InterPro" id="IPR055041">
    <property type="entry name" value="Ape1_N"/>
</dbReference>
<evidence type="ECO:0000256" key="1">
    <source>
        <dbReference type="SAM" id="MobiDB-lite"/>
    </source>
</evidence>
<evidence type="ECO:0000259" key="3">
    <source>
        <dbReference type="Pfam" id="PF22753"/>
    </source>
</evidence>
<dbReference type="GO" id="GO:0016788">
    <property type="term" value="F:hydrolase activity, acting on ester bonds"/>
    <property type="evidence" value="ECO:0007669"/>
    <property type="project" value="UniProtKB-ARBA"/>
</dbReference>
<dbReference type="PANTHER" id="PTHR30383">
    <property type="entry name" value="THIOESTERASE 1/PROTEASE 1/LYSOPHOSPHOLIPASE L1"/>
    <property type="match status" value="1"/>
</dbReference>
<organism evidence="4 5">
    <name type="scientific">Helicobacter canis</name>
    <dbReference type="NCBI Taxonomy" id="29419"/>
    <lineage>
        <taxon>Bacteria</taxon>
        <taxon>Pseudomonadati</taxon>
        <taxon>Campylobacterota</taxon>
        <taxon>Epsilonproteobacteria</taxon>
        <taxon>Campylobacterales</taxon>
        <taxon>Helicobacteraceae</taxon>
        <taxon>Helicobacter</taxon>
    </lineage>
</organism>
<dbReference type="Proteomes" id="UP000323707">
    <property type="component" value="Unassembled WGS sequence"/>
</dbReference>
<evidence type="ECO:0000313" key="5">
    <source>
        <dbReference type="Proteomes" id="UP000323707"/>
    </source>
</evidence>
<dbReference type="Gene3D" id="2.60.120.1360">
    <property type="match status" value="1"/>
</dbReference>
<name>A0A5M9QQ43_9HELI</name>
<dbReference type="Pfam" id="PF22753">
    <property type="entry name" value="Ape1_N"/>
    <property type="match status" value="1"/>
</dbReference>
<feature type="compositionally biased region" description="Polar residues" evidence="1">
    <location>
        <begin position="397"/>
        <end position="406"/>
    </location>
</feature>
<dbReference type="PANTHER" id="PTHR30383:SF29">
    <property type="entry name" value="SGNH HYDROLASE-TYPE ESTERASE DOMAIN-CONTAINING PROTEIN"/>
    <property type="match status" value="1"/>
</dbReference>
<dbReference type="InterPro" id="IPR036514">
    <property type="entry name" value="SGNH_hydro_sf"/>
</dbReference>
<evidence type="ECO:0000259" key="2">
    <source>
        <dbReference type="Pfam" id="PF13472"/>
    </source>
</evidence>
<feature type="compositionally biased region" description="Basic residues" evidence="1">
    <location>
        <begin position="363"/>
        <end position="374"/>
    </location>
</feature>
<reference evidence="4 5" key="1">
    <citation type="submission" date="2019-09" db="EMBL/GenBank/DDBJ databases">
        <title>Draft genome sequence of various Type strains from the CCUG.</title>
        <authorList>
            <person name="Pineiro-Iglesias B."/>
            <person name="Tunovic T."/>
            <person name="Unosson C."/>
            <person name="Inganas E."/>
            <person name="Ohlen M."/>
            <person name="Cardew S."/>
            <person name="Jensie-Markopoulos S."/>
            <person name="Salva-Serra F."/>
            <person name="Jaen-Luchoro D."/>
            <person name="Karlsson R."/>
            <person name="Svensson-Stadler L."/>
            <person name="Chun J."/>
            <person name="Moore E."/>
        </authorList>
    </citation>
    <scope>NUCLEOTIDE SEQUENCE [LARGE SCALE GENOMIC DNA]</scope>
    <source>
        <strain evidence="4 5">CCUG 32756T</strain>
    </source>
</reference>
<feature type="domain" description="SGNH hydrolase-type esterase" evidence="2">
    <location>
        <begin position="192"/>
        <end position="348"/>
    </location>
</feature>
<protein>
    <submittedName>
        <fullName evidence="4">Uncharacterized protein</fullName>
    </submittedName>
</protein>
<dbReference type="Gene3D" id="3.40.50.1110">
    <property type="entry name" value="SGNH hydrolase"/>
    <property type="match status" value="1"/>
</dbReference>
<dbReference type="SUPFAM" id="SSF52266">
    <property type="entry name" value="SGNH hydrolase"/>
    <property type="match status" value="1"/>
</dbReference>
<dbReference type="AlphaFoldDB" id="A0A5M9QQ43"/>
<evidence type="ECO:0000313" key="4">
    <source>
        <dbReference type="EMBL" id="KAA8709812.1"/>
    </source>
</evidence>
<feature type="region of interest" description="Disordered" evidence="1">
    <location>
        <begin position="362"/>
        <end position="478"/>
    </location>
</feature>
<feature type="domain" description="Peptidoglycan O-acetylesterase N-terminal" evidence="3">
    <location>
        <begin position="64"/>
        <end position="168"/>
    </location>
</feature>
<dbReference type="EMBL" id="VXKE01000012">
    <property type="protein sequence ID" value="KAA8709812.1"/>
    <property type="molecule type" value="Genomic_DNA"/>
</dbReference>
<dbReference type="Pfam" id="PF13472">
    <property type="entry name" value="Lipase_GDSL_2"/>
    <property type="match status" value="1"/>
</dbReference>
<dbReference type="InterPro" id="IPR013830">
    <property type="entry name" value="SGNH_hydro"/>
</dbReference>
<gene>
    <name evidence="4" type="ORF">F4V45_04020</name>
</gene>
<sequence length="478" mass="53653">MAKKGELIDFGEENFPHLAYKLGGEAEPHTKDLGLRIAVFGDSHIAGDFIPRVLRERFMEVDSIGFAYPIFPAFHQNLLTHYQHKGFELINSRKDGANSYPLGGIIARAKQEGAFVKLSLNFSKDNQDFSTRFVFKAPSTLGAFVVKDSSGKSKRLGAKKADKWHISEPMSLRFPIHIESLLPNAMLGGYIISKKNDNYVINLGINGARSDLYQKWEQGLWQAELEELDLDLIILSYGSNDAIATTINTKLYKQNFAKLIRTLRKLQPKASILLLGAPQVRLKQKNGSYVQSKSYESVRQATRELAKDENTLYFDMQDFIDESGGKQKWITQALSKPDVHLSPYGYKLVAESLALHLRELAQKHAKHPSKKPKPTQKPQKLTKEEKEEPDTKEQDSSQEPQSLDSTPKSKELVQDPQEPSQAQPLESKKDSPKAPKDSAPQEPSPASKPQSLDSSPLPMPAESSAPEEIWQDLELKDF</sequence>
<feature type="compositionally biased region" description="Basic and acidic residues" evidence="1">
    <location>
        <begin position="426"/>
        <end position="436"/>
    </location>
</feature>
<accession>A0A5M9QQ43</accession>
<comment type="caution">
    <text evidence="4">The sequence shown here is derived from an EMBL/GenBank/DDBJ whole genome shotgun (WGS) entry which is preliminary data.</text>
</comment>
<proteinExistence type="predicted"/>
<dbReference type="InterPro" id="IPR051532">
    <property type="entry name" value="Ester_Hydrolysis_Enzymes"/>
</dbReference>